<dbReference type="InterPro" id="IPR003439">
    <property type="entry name" value="ABC_transporter-like_ATP-bd"/>
</dbReference>
<sequence length="213" mass="24145">MIELKDICKSFGDHVVLKNFSLKINKNEFIAIIGESGAGKTTILNMISMIDKPDSGSISINGKNSFSKKDVQDLRRYVFGYIFQNYALIENDTVKENLLLSKKYRKDFKEKELGESLEKVGISKEYLGHKVCELSGGEQQRIAIARTMLKPCEIILADEPTGNLDTNNKEKIIHLFKELKKEGKTIICVTHDEKMAKSADRIIDLKKERGSEK</sequence>
<dbReference type="Proteomes" id="UP000095564">
    <property type="component" value="Unassembled WGS sequence"/>
</dbReference>
<dbReference type="EMBL" id="CP132968">
    <property type="protein sequence ID" value="WMD16956.1"/>
    <property type="molecule type" value="Genomic_DNA"/>
</dbReference>
<evidence type="ECO:0000256" key="4">
    <source>
        <dbReference type="ARBA" id="ARBA00022840"/>
    </source>
</evidence>
<evidence type="ECO:0000259" key="5">
    <source>
        <dbReference type="PROSITE" id="PS50893"/>
    </source>
</evidence>
<dbReference type="EMBL" id="CYXY01000002">
    <property type="protein sequence ID" value="CUM77190.1"/>
    <property type="molecule type" value="Genomic_DNA"/>
</dbReference>
<dbReference type="PANTHER" id="PTHR42798">
    <property type="entry name" value="LIPOPROTEIN-RELEASING SYSTEM ATP-BINDING PROTEIN LOLD"/>
    <property type="match status" value="1"/>
</dbReference>
<keyword evidence="2" id="KW-0813">Transport</keyword>
<name>A0A174K1X3_ANAHA</name>
<reference evidence="9" key="4">
    <citation type="submission" date="2023-08" db="EMBL/GenBank/DDBJ databases">
        <title>Complete Genome Sequences of butyrate producing Anaerostipes hadrus strains BA1 and GIF7 isolated from the terminal ileum of a healthy lean male.</title>
        <authorList>
            <person name="Low A."/>
            <person name="Sheludchenko M."/>
            <person name="Cheng H.E."/>
            <person name="Koh X.Q."/>
            <person name="Lee J."/>
        </authorList>
    </citation>
    <scope>NUCLEOTIDE SEQUENCE</scope>
    <source>
        <strain evidence="9">BA1</strain>
    </source>
</reference>
<evidence type="ECO:0000313" key="8">
    <source>
        <dbReference type="EMBL" id="NSJ78045.1"/>
    </source>
</evidence>
<dbReference type="SUPFAM" id="SSF52540">
    <property type="entry name" value="P-loop containing nucleoside triphosphate hydrolases"/>
    <property type="match status" value="1"/>
</dbReference>
<dbReference type="GO" id="GO:0016887">
    <property type="term" value="F:ATP hydrolysis activity"/>
    <property type="evidence" value="ECO:0007669"/>
    <property type="project" value="InterPro"/>
</dbReference>
<dbReference type="OrthoDB" id="9802264at2"/>
<keyword evidence="12" id="KW-1185">Reference proteome</keyword>
<dbReference type="PROSITE" id="PS50893">
    <property type="entry name" value="ABC_TRANSPORTER_2"/>
    <property type="match status" value="1"/>
</dbReference>
<dbReference type="Proteomes" id="UP000095553">
    <property type="component" value="Unassembled WGS sequence"/>
</dbReference>
<dbReference type="GO" id="GO:0005524">
    <property type="term" value="F:ATP binding"/>
    <property type="evidence" value="ECO:0007669"/>
    <property type="project" value="UniProtKB-KW"/>
</dbReference>
<evidence type="ECO:0000313" key="12">
    <source>
        <dbReference type="Proteomes" id="UP001644750"/>
    </source>
</evidence>
<dbReference type="RefSeq" id="WP_022091707.1">
    <property type="nucleotide sequence ID" value="NZ_BAABYN010000001.1"/>
</dbReference>
<evidence type="ECO:0000313" key="10">
    <source>
        <dbReference type="Proteomes" id="UP000095553"/>
    </source>
</evidence>
<evidence type="ECO:0000313" key="7">
    <source>
        <dbReference type="EMBL" id="CUP06064.1"/>
    </source>
</evidence>
<protein>
    <submittedName>
        <fullName evidence="8">ABC transporter ATP-binding protein</fullName>
    </submittedName>
    <submittedName>
        <fullName evidence="7">Macrolide export ATP-binding/permease protein MacB</fullName>
        <ecNumber evidence="7">3.6.3.-</ecNumber>
    </submittedName>
</protein>
<keyword evidence="4 7" id="KW-0067">ATP-binding</keyword>
<accession>A0A174K1X3</accession>
<dbReference type="EMBL" id="CZAU01000003">
    <property type="protein sequence ID" value="CUP06064.1"/>
    <property type="molecule type" value="Genomic_DNA"/>
</dbReference>
<dbReference type="Proteomes" id="UP001243496">
    <property type="component" value="Chromosome"/>
</dbReference>
<reference evidence="10 11" key="1">
    <citation type="submission" date="2015-09" db="EMBL/GenBank/DDBJ databases">
        <authorList>
            <consortium name="Pathogen Informatics"/>
        </authorList>
    </citation>
    <scope>NUCLEOTIDE SEQUENCE [LARGE SCALE GENOMIC DNA]</scope>
    <source>
        <strain evidence="7 11">2789STDY5834908</strain>
        <strain evidence="6 10">2789STDY5834959</strain>
    </source>
</reference>
<keyword evidence="7" id="KW-0378">Hydrolase</keyword>
<dbReference type="InterPro" id="IPR017911">
    <property type="entry name" value="MacB-like_ATP-bd"/>
</dbReference>
<dbReference type="PROSITE" id="PS00211">
    <property type="entry name" value="ABC_TRANSPORTER_1"/>
    <property type="match status" value="1"/>
</dbReference>
<dbReference type="AlphaFoldDB" id="A0A174K1X3"/>
<reference evidence="8 12" key="2">
    <citation type="journal article" date="2020" name="Cell Host Microbe">
        <title>Functional and Genomic Variation between Human-Derived Isolates of Lachnospiraceae Reveals Inter- and Intra-Species Diversity.</title>
        <authorList>
            <person name="Sorbara M.T."/>
            <person name="Littmann E.R."/>
            <person name="Fontana E."/>
            <person name="Moody T.U."/>
            <person name="Kohout C.E."/>
            <person name="Gjonbalaj M."/>
            <person name="Eaton V."/>
            <person name="Seok R."/>
            <person name="Leiner I.M."/>
            <person name="Pamer E.G."/>
        </authorList>
    </citation>
    <scope>NUCLEOTIDE SEQUENCE [LARGE SCALE GENOMIC DNA]</scope>
    <source>
        <strain evidence="8 12">MSK.14.57</strain>
    </source>
</reference>
<dbReference type="InterPro" id="IPR003593">
    <property type="entry name" value="AAA+_ATPase"/>
</dbReference>
<dbReference type="SMART" id="SM00382">
    <property type="entry name" value="AAA"/>
    <property type="match status" value="1"/>
</dbReference>
<dbReference type="InterPro" id="IPR027417">
    <property type="entry name" value="P-loop_NTPase"/>
</dbReference>
<evidence type="ECO:0000313" key="11">
    <source>
        <dbReference type="Proteomes" id="UP000095564"/>
    </source>
</evidence>
<dbReference type="Gene3D" id="3.40.50.300">
    <property type="entry name" value="P-loop containing nucleotide triphosphate hydrolases"/>
    <property type="match status" value="1"/>
</dbReference>
<evidence type="ECO:0000256" key="1">
    <source>
        <dbReference type="ARBA" id="ARBA00005417"/>
    </source>
</evidence>
<feature type="domain" description="ABC transporter" evidence="5">
    <location>
        <begin position="2"/>
        <end position="213"/>
    </location>
</feature>
<evidence type="ECO:0000256" key="2">
    <source>
        <dbReference type="ARBA" id="ARBA00022448"/>
    </source>
</evidence>
<dbReference type="EC" id="3.6.3.-" evidence="7"/>
<dbReference type="Pfam" id="PF00005">
    <property type="entry name" value="ABC_tran"/>
    <property type="match status" value="1"/>
</dbReference>
<dbReference type="Proteomes" id="UP001644750">
    <property type="component" value="Unassembled WGS sequence"/>
</dbReference>
<organism evidence="7 11">
    <name type="scientific">Anaerostipes hadrus</name>
    <dbReference type="NCBI Taxonomy" id="649756"/>
    <lineage>
        <taxon>Bacteria</taxon>
        <taxon>Bacillati</taxon>
        <taxon>Bacillota</taxon>
        <taxon>Clostridia</taxon>
        <taxon>Lachnospirales</taxon>
        <taxon>Lachnospiraceae</taxon>
        <taxon>Anaerostipes</taxon>
    </lineage>
</organism>
<dbReference type="GeneID" id="92740201"/>
<dbReference type="EMBL" id="JAAITB010000001">
    <property type="protein sequence ID" value="NSJ78045.1"/>
    <property type="molecule type" value="Genomic_DNA"/>
</dbReference>
<proteinExistence type="inferred from homology"/>
<gene>
    <name evidence="7" type="primary">macB_1</name>
    <name evidence="7" type="ORF">ERS852520_00504</name>
    <name evidence="6" type="ORF">ERS852571_00505</name>
    <name evidence="8" type="ORF">G5A72_00250</name>
    <name evidence="9" type="ORF">RBI15_02310</name>
</gene>
<evidence type="ECO:0000256" key="3">
    <source>
        <dbReference type="ARBA" id="ARBA00022741"/>
    </source>
</evidence>
<reference evidence="8" key="3">
    <citation type="submission" date="2020-02" db="EMBL/GenBank/DDBJ databases">
        <authorList>
            <person name="Littmann E."/>
            <person name="Sorbara M."/>
        </authorList>
    </citation>
    <scope>NUCLEOTIDE SEQUENCE</scope>
    <source>
        <strain evidence="8">MSK.14.57</strain>
    </source>
</reference>
<comment type="similarity">
    <text evidence="1">Belongs to the ABC transporter superfamily.</text>
</comment>
<evidence type="ECO:0000313" key="6">
    <source>
        <dbReference type="EMBL" id="CUM77190.1"/>
    </source>
</evidence>
<dbReference type="InterPro" id="IPR017871">
    <property type="entry name" value="ABC_transporter-like_CS"/>
</dbReference>
<evidence type="ECO:0000313" key="9">
    <source>
        <dbReference type="EMBL" id="WMD16956.1"/>
    </source>
</evidence>
<dbReference type="CDD" id="cd03255">
    <property type="entry name" value="ABC_MJ0796_LolCDE_FtsE"/>
    <property type="match status" value="1"/>
</dbReference>
<keyword evidence="3" id="KW-0547">Nucleotide-binding</keyword>
<dbReference type="PANTHER" id="PTHR42798:SF2">
    <property type="entry name" value="ABC TRANSPORTER ATP-BINDING PROTEIN MG467-RELATED"/>
    <property type="match status" value="1"/>
</dbReference>